<dbReference type="GO" id="GO:0016020">
    <property type="term" value="C:membrane"/>
    <property type="evidence" value="ECO:0007669"/>
    <property type="project" value="InterPro"/>
</dbReference>
<evidence type="ECO:0000256" key="2">
    <source>
        <dbReference type="SAM" id="Phobius"/>
    </source>
</evidence>
<keyword evidence="2" id="KW-1133">Transmembrane helix</keyword>
<dbReference type="AlphaFoldDB" id="A0A370XAA0"/>
<comment type="similarity">
    <text evidence="1">Belongs to the transglycosylase Slt family.</text>
</comment>
<proteinExistence type="inferred from homology"/>
<dbReference type="CDD" id="cd00254">
    <property type="entry name" value="LT-like"/>
    <property type="match status" value="1"/>
</dbReference>
<sequence length="365" mass="38539">MPIVVRQGGGAGPKAVSLPVFLRTLLQVVLGCVFLLLAGMWGGPAHAGTLYRCAGSQGETVFSSSTAGYKDCKQVASFASASPRSGSRREASRVTSLAWVTGWVDTTARPIAPIVVSLEKVAGSVETTARALPAPVAPAGRPGQWTYNESRDDLPAALAGAGASDSPDSRVLRGAVYRVVHRDGSVEYTNIPPGGAQARNVTRLFSYIATCMACNLHSPINWGTVHLDLTDYADVIHNASLESGVDEALIRAIIHAESAFNPRAMSLKGAQGLMQLMPGTADDMGVLDAFDPAQNIRGGARYLGLLMKNFNGDMRLVAAAYNAGPAAVQHYNGVPPFAETQVYVQRVGELLQRYNKALHPPLASL</sequence>
<gene>
    <name evidence="4" type="ORF">DWU99_07255</name>
</gene>
<dbReference type="Pfam" id="PF01464">
    <property type="entry name" value="SLT"/>
    <property type="match status" value="1"/>
</dbReference>
<feature type="transmembrane region" description="Helical" evidence="2">
    <location>
        <begin position="20"/>
        <end position="42"/>
    </location>
</feature>
<keyword evidence="5" id="KW-1185">Reference proteome</keyword>
<dbReference type="Proteomes" id="UP000255334">
    <property type="component" value="Unassembled WGS sequence"/>
</dbReference>
<evidence type="ECO:0000313" key="4">
    <source>
        <dbReference type="EMBL" id="RDS85319.1"/>
    </source>
</evidence>
<dbReference type="SUPFAM" id="SSF53955">
    <property type="entry name" value="Lysozyme-like"/>
    <property type="match status" value="1"/>
</dbReference>
<keyword evidence="2" id="KW-0812">Transmembrane</keyword>
<dbReference type="GO" id="GO:0008933">
    <property type="term" value="F:peptidoglycan lytic transglycosylase activity"/>
    <property type="evidence" value="ECO:0007669"/>
    <property type="project" value="InterPro"/>
</dbReference>
<dbReference type="InterPro" id="IPR008258">
    <property type="entry name" value="Transglycosylase_SLT_dom_1"/>
</dbReference>
<evidence type="ECO:0000313" key="5">
    <source>
        <dbReference type="Proteomes" id="UP000255334"/>
    </source>
</evidence>
<comment type="caution">
    <text evidence="4">The sequence shown here is derived from an EMBL/GenBank/DDBJ whole genome shotgun (WGS) entry which is preliminary data.</text>
</comment>
<dbReference type="EMBL" id="QRBF01000002">
    <property type="protein sequence ID" value="RDS85319.1"/>
    <property type="molecule type" value="Genomic_DNA"/>
</dbReference>
<dbReference type="PANTHER" id="PTHR37423">
    <property type="entry name" value="SOLUBLE LYTIC MUREIN TRANSGLYCOSYLASE-RELATED"/>
    <property type="match status" value="1"/>
</dbReference>
<keyword evidence="2" id="KW-0472">Membrane</keyword>
<evidence type="ECO:0000256" key="1">
    <source>
        <dbReference type="ARBA" id="ARBA00007734"/>
    </source>
</evidence>
<dbReference type="InterPro" id="IPR000189">
    <property type="entry name" value="Transglyc_AS"/>
</dbReference>
<dbReference type="PANTHER" id="PTHR37423:SF2">
    <property type="entry name" value="MEMBRANE-BOUND LYTIC MUREIN TRANSGLYCOSYLASE C"/>
    <property type="match status" value="1"/>
</dbReference>
<dbReference type="GO" id="GO:0000270">
    <property type="term" value="P:peptidoglycan metabolic process"/>
    <property type="evidence" value="ECO:0007669"/>
    <property type="project" value="InterPro"/>
</dbReference>
<dbReference type="Gene3D" id="1.10.530.10">
    <property type="match status" value="1"/>
</dbReference>
<protein>
    <submittedName>
        <fullName evidence="4">Lytic transglycosylase domain-containing protein</fullName>
    </submittedName>
</protein>
<dbReference type="InterPro" id="IPR023346">
    <property type="entry name" value="Lysozyme-like_dom_sf"/>
</dbReference>
<reference evidence="4 5" key="1">
    <citation type="submission" date="2018-07" db="EMBL/GenBank/DDBJ databases">
        <title>Dyella monticola sp. nov. and Dyella psychrodurans sp. nov. isolated from monsoon evergreen broad-leaved forest soil of Dinghu Mountain, China.</title>
        <authorList>
            <person name="Gao Z."/>
            <person name="Qiu L."/>
        </authorList>
    </citation>
    <scope>NUCLEOTIDE SEQUENCE [LARGE SCALE GENOMIC DNA]</scope>
    <source>
        <strain evidence="4 5">4MSK11</strain>
    </source>
</reference>
<accession>A0A370XAA0</accession>
<organism evidence="4 5">
    <name type="scientific">Dyella psychrodurans</name>
    <dbReference type="NCBI Taxonomy" id="1927960"/>
    <lineage>
        <taxon>Bacteria</taxon>
        <taxon>Pseudomonadati</taxon>
        <taxon>Pseudomonadota</taxon>
        <taxon>Gammaproteobacteria</taxon>
        <taxon>Lysobacterales</taxon>
        <taxon>Rhodanobacteraceae</taxon>
        <taxon>Dyella</taxon>
    </lineage>
</organism>
<feature type="domain" description="Transglycosylase SLT" evidence="3">
    <location>
        <begin position="235"/>
        <end position="334"/>
    </location>
</feature>
<dbReference type="OrthoDB" id="9815002at2"/>
<dbReference type="PROSITE" id="PS00922">
    <property type="entry name" value="TRANSGLYCOSYLASE"/>
    <property type="match status" value="1"/>
</dbReference>
<name>A0A370XAA0_9GAMM</name>
<evidence type="ECO:0000259" key="3">
    <source>
        <dbReference type="Pfam" id="PF01464"/>
    </source>
</evidence>